<keyword evidence="4 8" id="KW-0816">Tricarboxylic acid cycle</keyword>
<dbReference type="Pfam" id="PF01274">
    <property type="entry name" value="MS_TIM-barrel"/>
    <property type="match status" value="1"/>
</dbReference>
<dbReference type="AlphaFoldDB" id="A0A4V2G4U7"/>
<dbReference type="UniPathway" id="UPA00703">
    <property type="reaction ID" value="UER00720"/>
</dbReference>
<dbReference type="GO" id="GO:0005737">
    <property type="term" value="C:cytoplasm"/>
    <property type="evidence" value="ECO:0007669"/>
    <property type="project" value="TreeGrafter"/>
</dbReference>
<feature type="domain" description="Malate synthase C-terminal" evidence="11">
    <location>
        <begin position="409"/>
        <end position="527"/>
    </location>
</feature>
<dbReference type="InterPro" id="IPR001465">
    <property type="entry name" value="Malate_synthase_TIM"/>
</dbReference>
<dbReference type="GO" id="GO:0006099">
    <property type="term" value="P:tricarboxylic acid cycle"/>
    <property type="evidence" value="ECO:0007669"/>
    <property type="project" value="UniProtKB-KW"/>
</dbReference>
<feature type="domain" description="Malate synthase TIM barrel" evidence="9">
    <location>
        <begin position="160"/>
        <end position="405"/>
    </location>
</feature>
<dbReference type="PANTHER" id="PTHR42902:SF1">
    <property type="entry name" value="MALATE SYNTHASE 1-RELATED"/>
    <property type="match status" value="1"/>
</dbReference>
<dbReference type="Gene3D" id="1.20.1220.12">
    <property type="entry name" value="Malate synthase, domain III"/>
    <property type="match status" value="1"/>
</dbReference>
<dbReference type="InterPro" id="IPR046363">
    <property type="entry name" value="MS_N_TIM-barrel_dom"/>
</dbReference>
<dbReference type="RefSeq" id="WP_130420153.1">
    <property type="nucleotide sequence ID" value="NZ_SHKW01000001.1"/>
</dbReference>
<evidence type="ECO:0000313" key="12">
    <source>
        <dbReference type="EMBL" id="RZU42386.1"/>
    </source>
</evidence>
<organism evidence="12 13">
    <name type="scientific">Edaphobacter modestus</name>
    <dbReference type="NCBI Taxonomy" id="388466"/>
    <lineage>
        <taxon>Bacteria</taxon>
        <taxon>Pseudomonadati</taxon>
        <taxon>Acidobacteriota</taxon>
        <taxon>Terriglobia</taxon>
        <taxon>Terriglobales</taxon>
        <taxon>Acidobacteriaceae</taxon>
        <taxon>Edaphobacter</taxon>
    </lineage>
</organism>
<comment type="pathway">
    <text evidence="8">Carbohydrate metabolism; glyoxylate cycle; (S)-malate from isocitrate: step 2/2.</text>
</comment>
<comment type="catalytic activity">
    <reaction evidence="6 8">
        <text>glyoxylate + acetyl-CoA + H2O = (S)-malate + CoA + H(+)</text>
        <dbReference type="Rhea" id="RHEA:18181"/>
        <dbReference type="ChEBI" id="CHEBI:15377"/>
        <dbReference type="ChEBI" id="CHEBI:15378"/>
        <dbReference type="ChEBI" id="CHEBI:15589"/>
        <dbReference type="ChEBI" id="CHEBI:36655"/>
        <dbReference type="ChEBI" id="CHEBI:57287"/>
        <dbReference type="ChEBI" id="CHEBI:57288"/>
        <dbReference type="EC" id="2.3.3.9"/>
    </reaction>
</comment>
<protein>
    <recommendedName>
        <fullName evidence="2 8">Malate synthase</fullName>
        <ecNumber evidence="2 8">2.3.3.9</ecNumber>
    </recommendedName>
</protein>
<dbReference type="Gene3D" id="3.20.20.360">
    <property type="entry name" value="Malate synthase, domain 3"/>
    <property type="match status" value="1"/>
</dbReference>
<dbReference type="Pfam" id="PF20659">
    <property type="entry name" value="MS_C"/>
    <property type="match status" value="1"/>
</dbReference>
<evidence type="ECO:0000256" key="7">
    <source>
        <dbReference type="PIRSR" id="PIRSR001363-1"/>
    </source>
</evidence>
<dbReference type="InterPro" id="IPR048355">
    <property type="entry name" value="MS_C"/>
</dbReference>
<sequence>MSKVPAEIEITAPISSKYAEILSPAAIAFLADLQRTFRVRRKELLAARVTRQALLDAGVKPDFLPETRLIRESKWRCAAIPTDIQDRRVEITGPVDRKMIINALNSGAHVFMADFEDSSTPLWNNLIDGQINLRDAIRRTISFEDPKTGKSYTLNEKTAVLFVRARGWHMVERHVLVDGEPMSASIFDFGLYFFHNATELLARGSGPYFYLPKMESHLEARLWNEVFVHAQEKLGIPQGSIRATCLIETILATFEMDEFLYELRNHSAGLNCGRWDYIFSFIKKLSADHSVILPDRSQVTMSTHFMRSYSKLCIKTCHNREIHAMGGMSAFIPIKSDPVANEKALTQVRADKEREATDGHDGTWVAHPGLVPIALEVFNRIMPQANQINKKLSDFAVTAADLLQVPIGEITEAGLRQNVAVGLGYVEAWLRGIGCVPLFNLMEDAATAEISRAQLWQWVHHDAVLNDGRKITVELCEQVIDEELAKVKPGLNDDRYDAYEKAASLMRDLIRDEKFTDFLTLPAYEQVLREEVFA</sequence>
<dbReference type="Pfam" id="PF20656">
    <property type="entry name" value="MS_N"/>
    <property type="match status" value="1"/>
</dbReference>
<dbReference type="PROSITE" id="PS00510">
    <property type="entry name" value="MALATE_SYNTHASE"/>
    <property type="match status" value="1"/>
</dbReference>
<evidence type="ECO:0000259" key="9">
    <source>
        <dbReference type="Pfam" id="PF01274"/>
    </source>
</evidence>
<dbReference type="GO" id="GO:0006097">
    <property type="term" value="P:glyoxylate cycle"/>
    <property type="evidence" value="ECO:0007669"/>
    <property type="project" value="UniProtKB-UniPathway"/>
</dbReference>
<dbReference type="InterPro" id="IPR011076">
    <property type="entry name" value="Malate_synth_sf"/>
</dbReference>
<dbReference type="GO" id="GO:0004474">
    <property type="term" value="F:malate synthase activity"/>
    <property type="evidence" value="ECO:0007669"/>
    <property type="project" value="UniProtKB-EC"/>
</dbReference>
<dbReference type="FunFam" id="1.20.1220.12:FF:000001">
    <property type="entry name" value="Malate synthase"/>
    <property type="match status" value="1"/>
</dbReference>
<dbReference type="InterPro" id="IPR044856">
    <property type="entry name" value="Malate_synth_C_sf"/>
</dbReference>
<dbReference type="InterPro" id="IPR048356">
    <property type="entry name" value="MS_N"/>
</dbReference>
<dbReference type="CDD" id="cd00727">
    <property type="entry name" value="malate_synt_A"/>
    <property type="match status" value="1"/>
</dbReference>
<feature type="active site" description="Proton acceptor" evidence="7">
    <location>
        <position position="164"/>
    </location>
</feature>
<reference evidence="12 13" key="1">
    <citation type="submission" date="2019-02" db="EMBL/GenBank/DDBJ databases">
        <title>Genomic Encyclopedia of Archaeal and Bacterial Type Strains, Phase II (KMG-II): from individual species to whole genera.</title>
        <authorList>
            <person name="Goeker M."/>
        </authorList>
    </citation>
    <scope>NUCLEOTIDE SEQUENCE [LARGE SCALE GENOMIC DNA]</scope>
    <source>
        <strain evidence="12 13">DSM 18101</strain>
    </source>
</reference>
<evidence type="ECO:0000256" key="2">
    <source>
        <dbReference type="ARBA" id="ARBA00012636"/>
    </source>
</evidence>
<evidence type="ECO:0000256" key="6">
    <source>
        <dbReference type="ARBA" id="ARBA00047918"/>
    </source>
</evidence>
<dbReference type="InterPro" id="IPR006252">
    <property type="entry name" value="Malate_synthA"/>
</dbReference>
<comment type="caution">
    <text evidence="12">The sequence shown here is derived from an EMBL/GenBank/DDBJ whole genome shotgun (WGS) entry which is preliminary data.</text>
</comment>
<dbReference type="InterPro" id="IPR019830">
    <property type="entry name" value="Malate_synthase_CS"/>
</dbReference>
<feature type="active site" description="Proton donor" evidence="7">
    <location>
        <position position="444"/>
    </location>
</feature>
<keyword evidence="5 8" id="KW-0808">Transferase</keyword>
<dbReference type="SUPFAM" id="SSF51645">
    <property type="entry name" value="Malate synthase G"/>
    <property type="match status" value="1"/>
</dbReference>
<dbReference type="OrthoDB" id="9768429at2"/>
<evidence type="ECO:0000256" key="4">
    <source>
        <dbReference type="ARBA" id="ARBA00022532"/>
    </source>
</evidence>
<feature type="domain" description="Malate synthase N-terminal" evidence="10">
    <location>
        <begin position="8"/>
        <end position="68"/>
    </location>
</feature>
<dbReference type="FunFam" id="3.20.20.360:FF:000001">
    <property type="entry name" value="Malate synthase"/>
    <property type="match status" value="1"/>
</dbReference>
<evidence type="ECO:0000313" key="13">
    <source>
        <dbReference type="Proteomes" id="UP000292958"/>
    </source>
</evidence>
<dbReference type="NCBIfam" id="TIGR01344">
    <property type="entry name" value="malate_syn_A"/>
    <property type="match status" value="1"/>
</dbReference>
<dbReference type="PIRSF" id="PIRSF001363">
    <property type="entry name" value="Malate_synth"/>
    <property type="match status" value="1"/>
</dbReference>
<keyword evidence="3 8" id="KW-0329">Glyoxylate bypass</keyword>
<dbReference type="PANTHER" id="PTHR42902">
    <property type="entry name" value="MALATE SYNTHASE"/>
    <property type="match status" value="1"/>
</dbReference>
<evidence type="ECO:0000256" key="1">
    <source>
        <dbReference type="ARBA" id="ARBA00006394"/>
    </source>
</evidence>
<proteinExistence type="inferred from homology"/>
<keyword evidence="13" id="KW-1185">Reference proteome</keyword>
<accession>A0A4V2G4U7</accession>
<evidence type="ECO:0000256" key="3">
    <source>
        <dbReference type="ARBA" id="ARBA00022435"/>
    </source>
</evidence>
<dbReference type="EC" id="2.3.3.9" evidence="2 8"/>
<name>A0A4V2G4U7_9BACT</name>
<comment type="similarity">
    <text evidence="1 8">Belongs to the malate synthase family.</text>
</comment>
<evidence type="ECO:0000259" key="10">
    <source>
        <dbReference type="Pfam" id="PF20656"/>
    </source>
</evidence>
<evidence type="ECO:0000256" key="8">
    <source>
        <dbReference type="RuleBase" id="RU000555"/>
    </source>
</evidence>
<evidence type="ECO:0000259" key="11">
    <source>
        <dbReference type="Pfam" id="PF20659"/>
    </source>
</evidence>
<dbReference type="EMBL" id="SHKW01000001">
    <property type="protein sequence ID" value="RZU42386.1"/>
    <property type="molecule type" value="Genomic_DNA"/>
</dbReference>
<gene>
    <name evidence="12" type="ORF">BDD14_3955</name>
</gene>
<evidence type="ECO:0000256" key="5">
    <source>
        <dbReference type="ARBA" id="ARBA00022679"/>
    </source>
</evidence>
<dbReference type="Proteomes" id="UP000292958">
    <property type="component" value="Unassembled WGS sequence"/>
</dbReference>